<accession>A0A2P2NDI8</accession>
<reference evidence="1" key="1">
    <citation type="submission" date="2018-02" db="EMBL/GenBank/DDBJ databases">
        <title>Rhizophora mucronata_Transcriptome.</title>
        <authorList>
            <person name="Meera S.P."/>
            <person name="Sreeshan A."/>
            <person name="Augustine A."/>
        </authorList>
    </citation>
    <scope>NUCLEOTIDE SEQUENCE</scope>
    <source>
        <tissue evidence="1">Leaf</tissue>
    </source>
</reference>
<sequence>MLLLLIADPPLTTQLSMSMYTRSVNPPRNSSFSKGN</sequence>
<name>A0A2P2NDI8_RHIMU</name>
<proteinExistence type="predicted"/>
<dbReference type="EMBL" id="GGEC01060060">
    <property type="protein sequence ID" value="MBX40544.1"/>
    <property type="molecule type" value="Transcribed_RNA"/>
</dbReference>
<organism evidence="1">
    <name type="scientific">Rhizophora mucronata</name>
    <name type="common">Asiatic mangrove</name>
    <dbReference type="NCBI Taxonomy" id="61149"/>
    <lineage>
        <taxon>Eukaryota</taxon>
        <taxon>Viridiplantae</taxon>
        <taxon>Streptophyta</taxon>
        <taxon>Embryophyta</taxon>
        <taxon>Tracheophyta</taxon>
        <taxon>Spermatophyta</taxon>
        <taxon>Magnoliopsida</taxon>
        <taxon>eudicotyledons</taxon>
        <taxon>Gunneridae</taxon>
        <taxon>Pentapetalae</taxon>
        <taxon>rosids</taxon>
        <taxon>fabids</taxon>
        <taxon>Malpighiales</taxon>
        <taxon>Rhizophoraceae</taxon>
        <taxon>Rhizophora</taxon>
    </lineage>
</organism>
<dbReference type="AlphaFoldDB" id="A0A2P2NDI8"/>
<evidence type="ECO:0000313" key="1">
    <source>
        <dbReference type="EMBL" id="MBX40544.1"/>
    </source>
</evidence>
<protein>
    <submittedName>
        <fullName evidence="1">Disease resistance protein RGA2</fullName>
    </submittedName>
</protein>